<organism evidence="6 7">
    <name type="scientific">Paracidovorax konjaci</name>
    <dbReference type="NCBI Taxonomy" id="32040"/>
    <lineage>
        <taxon>Bacteria</taxon>
        <taxon>Pseudomonadati</taxon>
        <taxon>Pseudomonadota</taxon>
        <taxon>Betaproteobacteria</taxon>
        <taxon>Burkholderiales</taxon>
        <taxon>Comamonadaceae</taxon>
        <taxon>Paracidovorax</taxon>
    </lineage>
</organism>
<dbReference type="Pfam" id="PF00440">
    <property type="entry name" value="TetR_N"/>
    <property type="match status" value="1"/>
</dbReference>
<evidence type="ECO:0000256" key="3">
    <source>
        <dbReference type="ARBA" id="ARBA00023163"/>
    </source>
</evidence>
<feature type="domain" description="HTH tetR-type" evidence="5">
    <location>
        <begin position="10"/>
        <end position="69"/>
    </location>
</feature>
<dbReference type="InterPro" id="IPR036271">
    <property type="entry name" value="Tet_transcr_reg_TetR-rel_C_sf"/>
</dbReference>
<gene>
    <name evidence="6" type="ORF">SAMN04489710_11018</name>
</gene>
<dbReference type="EMBL" id="FOMQ01000010">
    <property type="protein sequence ID" value="SFD95528.1"/>
    <property type="molecule type" value="Genomic_DNA"/>
</dbReference>
<name>A0A1I1WMA9_9BURK</name>
<sequence>MARKSRLEAQATHRKILDAAERVYLQEGAGCSVSRIAEEARVTRGAIYWYFKNRDDLLRCVADRLEGGWKAAYASRAIDIYSNPMTNLQAMAEQMLERANEDPQLQTMVRASTRLVACSPATVSSYQGCLKREWTRAVSLGMVRDDLDVDTATLGLLTLTAGLVKHWADSGQSFDLMEVGHNAVQAYLEGWLPASINSRIAWRLAQQFTGQA</sequence>
<dbReference type="InterPro" id="IPR050109">
    <property type="entry name" value="HTH-type_TetR-like_transc_reg"/>
</dbReference>
<keyword evidence="1" id="KW-0805">Transcription regulation</keyword>
<evidence type="ECO:0000313" key="6">
    <source>
        <dbReference type="EMBL" id="SFD95528.1"/>
    </source>
</evidence>
<dbReference type="InterPro" id="IPR009057">
    <property type="entry name" value="Homeodomain-like_sf"/>
</dbReference>
<dbReference type="OrthoDB" id="5816932at2"/>
<dbReference type="Proteomes" id="UP000199517">
    <property type="component" value="Unassembled WGS sequence"/>
</dbReference>
<evidence type="ECO:0000313" key="7">
    <source>
        <dbReference type="Proteomes" id="UP000199517"/>
    </source>
</evidence>
<protein>
    <submittedName>
        <fullName evidence="6">Transcriptional regulator, TetR family</fullName>
    </submittedName>
</protein>
<dbReference type="AlphaFoldDB" id="A0A1I1WMA9"/>
<dbReference type="PANTHER" id="PTHR30055:SF240">
    <property type="entry name" value="HTH-TYPE TRANSCRIPTIONAL REGULATOR ACRR"/>
    <property type="match status" value="1"/>
</dbReference>
<feature type="DNA-binding region" description="H-T-H motif" evidence="4">
    <location>
        <begin position="32"/>
        <end position="51"/>
    </location>
</feature>
<dbReference type="PANTHER" id="PTHR30055">
    <property type="entry name" value="HTH-TYPE TRANSCRIPTIONAL REGULATOR RUTR"/>
    <property type="match status" value="1"/>
</dbReference>
<dbReference type="GO" id="GO:0000976">
    <property type="term" value="F:transcription cis-regulatory region binding"/>
    <property type="evidence" value="ECO:0007669"/>
    <property type="project" value="TreeGrafter"/>
</dbReference>
<evidence type="ECO:0000256" key="2">
    <source>
        <dbReference type="ARBA" id="ARBA00023125"/>
    </source>
</evidence>
<dbReference type="GO" id="GO:0003700">
    <property type="term" value="F:DNA-binding transcription factor activity"/>
    <property type="evidence" value="ECO:0007669"/>
    <property type="project" value="TreeGrafter"/>
</dbReference>
<dbReference type="PRINTS" id="PR00455">
    <property type="entry name" value="HTHTETR"/>
</dbReference>
<keyword evidence="7" id="KW-1185">Reference proteome</keyword>
<dbReference type="InterPro" id="IPR001647">
    <property type="entry name" value="HTH_TetR"/>
</dbReference>
<dbReference type="SUPFAM" id="SSF48498">
    <property type="entry name" value="Tetracyclin repressor-like, C-terminal domain"/>
    <property type="match status" value="1"/>
</dbReference>
<reference evidence="7" key="1">
    <citation type="submission" date="2016-10" db="EMBL/GenBank/DDBJ databases">
        <authorList>
            <person name="Varghese N."/>
            <person name="Submissions S."/>
        </authorList>
    </citation>
    <scope>NUCLEOTIDE SEQUENCE [LARGE SCALE GENOMIC DNA]</scope>
    <source>
        <strain evidence="7">DSM 7481</strain>
    </source>
</reference>
<evidence type="ECO:0000259" key="5">
    <source>
        <dbReference type="PROSITE" id="PS50977"/>
    </source>
</evidence>
<dbReference type="PROSITE" id="PS50977">
    <property type="entry name" value="HTH_TETR_2"/>
    <property type="match status" value="1"/>
</dbReference>
<dbReference type="Gene3D" id="1.10.357.10">
    <property type="entry name" value="Tetracycline Repressor, domain 2"/>
    <property type="match status" value="1"/>
</dbReference>
<dbReference type="STRING" id="32040.SAMN04489710_11018"/>
<dbReference type="SUPFAM" id="SSF46689">
    <property type="entry name" value="Homeodomain-like"/>
    <property type="match status" value="1"/>
</dbReference>
<keyword evidence="2 4" id="KW-0238">DNA-binding</keyword>
<proteinExistence type="predicted"/>
<dbReference type="RefSeq" id="WP_092953764.1">
    <property type="nucleotide sequence ID" value="NZ_FOMQ01000010.1"/>
</dbReference>
<evidence type="ECO:0000256" key="4">
    <source>
        <dbReference type="PROSITE-ProRule" id="PRU00335"/>
    </source>
</evidence>
<keyword evidence="3" id="KW-0804">Transcription</keyword>
<evidence type="ECO:0000256" key="1">
    <source>
        <dbReference type="ARBA" id="ARBA00023015"/>
    </source>
</evidence>
<accession>A0A1I1WMA9</accession>